<comment type="subcellular location">
    <subcellularLocation>
        <location evidence="1">Cell outer membrane</location>
    </subcellularLocation>
</comment>
<evidence type="ECO:0000256" key="3">
    <source>
        <dbReference type="ARBA" id="ARBA00022729"/>
    </source>
</evidence>
<evidence type="ECO:0000256" key="2">
    <source>
        <dbReference type="ARBA" id="ARBA00005722"/>
    </source>
</evidence>
<proteinExistence type="inferred from homology"/>
<evidence type="ECO:0000256" key="1">
    <source>
        <dbReference type="ARBA" id="ARBA00004442"/>
    </source>
</evidence>
<dbReference type="InterPro" id="IPR010583">
    <property type="entry name" value="MipA"/>
</dbReference>
<sequence>MRSFYYWCNLLLLLIYSGWVQADEGWTLEFGGGLAVYDTPWVDMPIQYITLPYINAEYGRWQLGVKHGLFQYSLSGDNWPVTLSAGLNYRDETYDSVFSFNDELSEDPIFTGYKSPDGEVTAQVNVAWQHLSASVSQDVTGNSSGAAVDLSYMHPLYQGERGVQLLVGGGVRWLSEKYSDYLYGISGSNIDPQYGRLAYQAEAATNYQLSMQFIYPFSRQWSVSARASYEWLDKTIENSPLVDKSATGKVMVFFTYRKM</sequence>
<keyword evidence="4" id="KW-0472">Membrane</keyword>
<dbReference type="Pfam" id="PF06629">
    <property type="entry name" value="MipA"/>
    <property type="match status" value="1"/>
</dbReference>
<comment type="similarity">
    <text evidence="2">Belongs to the MipA/OmpV family.</text>
</comment>
<accession>A0A917YVL1</accession>
<comment type="caution">
    <text evidence="6">The sequence shown here is derived from an EMBL/GenBank/DDBJ whole genome shotgun (WGS) entry which is preliminary data.</text>
</comment>
<protein>
    <submittedName>
        <fullName evidence="6">Outer membrane protein</fullName>
    </submittedName>
</protein>
<reference evidence="6" key="1">
    <citation type="journal article" date="2014" name="Int. J. Syst. Evol. Microbiol.">
        <title>Complete genome sequence of Corynebacterium casei LMG S-19264T (=DSM 44701T), isolated from a smear-ripened cheese.</title>
        <authorList>
            <consortium name="US DOE Joint Genome Institute (JGI-PGF)"/>
            <person name="Walter F."/>
            <person name="Albersmeier A."/>
            <person name="Kalinowski J."/>
            <person name="Ruckert C."/>
        </authorList>
    </citation>
    <scope>NUCLEOTIDE SEQUENCE</scope>
    <source>
        <strain evidence="6">CGMCC 1.7086</strain>
    </source>
</reference>
<organism evidence="6 7">
    <name type="scientific">Bowmanella pacifica</name>
    <dbReference type="NCBI Taxonomy" id="502051"/>
    <lineage>
        <taxon>Bacteria</taxon>
        <taxon>Pseudomonadati</taxon>
        <taxon>Pseudomonadota</taxon>
        <taxon>Gammaproteobacteria</taxon>
        <taxon>Alteromonadales</taxon>
        <taxon>Alteromonadaceae</taxon>
        <taxon>Bowmanella</taxon>
    </lineage>
</organism>
<evidence type="ECO:0000256" key="5">
    <source>
        <dbReference type="ARBA" id="ARBA00023237"/>
    </source>
</evidence>
<dbReference type="AlphaFoldDB" id="A0A917YVL1"/>
<keyword evidence="5" id="KW-0998">Cell outer membrane</keyword>
<dbReference type="PANTHER" id="PTHR38776:SF1">
    <property type="entry name" value="MLTA-INTERACTING PROTEIN-RELATED"/>
    <property type="match status" value="1"/>
</dbReference>
<dbReference type="Proteomes" id="UP000606935">
    <property type="component" value="Unassembled WGS sequence"/>
</dbReference>
<evidence type="ECO:0000313" key="6">
    <source>
        <dbReference type="EMBL" id="GGO65484.1"/>
    </source>
</evidence>
<evidence type="ECO:0000256" key="4">
    <source>
        <dbReference type="ARBA" id="ARBA00023136"/>
    </source>
</evidence>
<keyword evidence="7" id="KW-1185">Reference proteome</keyword>
<dbReference type="PANTHER" id="PTHR38776">
    <property type="entry name" value="MLTA-INTERACTING PROTEIN-RELATED"/>
    <property type="match status" value="1"/>
</dbReference>
<keyword evidence="3" id="KW-0732">Signal</keyword>
<name>A0A917YVL1_9ALTE</name>
<dbReference type="RefSeq" id="WP_188690434.1">
    <property type="nucleotide sequence ID" value="NZ_BMLS01000001.1"/>
</dbReference>
<dbReference type="SUPFAM" id="SSF56935">
    <property type="entry name" value="Porins"/>
    <property type="match status" value="1"/>
</dbReference>
<dbReference type="EMBL" id="BMLS01000001">
    <property type="protein sequence ID" value="GGO65484.1"/>
    <property type="molecule type" value="Genomic_DNA"/>
</dbReference>
<evidence type="ECO:0000313" key="7">
    <source>
        <dbReference type="Proteomes" id="UP000606935"/>
    </source>
</evidence>
<gene>
    <name evidence="6" type="ORF">GCM10010982_07400</name>
</gene>
<reference evidence="6" key="2">
    <citation type="submission" date="2020-09" db="EMBL/GenBank/DDBJ databases">
        <authorList>
            <person name="Sun Q."/>
            <person name="Zhou Y."/>
        </authorList>
    </citation>
    <scope>NUCLEOTIDE SEQUENCE</scope>
    <source>
        <strain evidence="6">CGMCC 1.7086</strain>
    </source>
</reference>
<dbReference type="GO" id="GO:0009279">
    <property type="term" value="C:cell outer membrane"/>
    <property type="evidence" value="ECO:0007669"/>
    <property type="project" value="UniProtKB-SubCell"/>
</dbReference>